<organism evidence="2 3">
    <name type="scientific">Ostreobium quekettii</name>
    <dbReference type="NCBI Taxonomy" id="121088"/>
    <lineage>
        <taxon>Eukaryota</taxon>
        <taxon>Viridiplantae</taxon>
        <taxon>Chlorophyta</taxon>
        <taxon>core chlorophytes</taxon>
        <taxon>Ulvophyceae</taxon>
        <taxon>TCBD clade</taxon>
        <taxon>Bryopsidales</taxon>
        <taxon>Ostreobineae</taxon>
        <taxon>Ostreobiaceae</taxon>
        <taxon>Ostreobium</taxon>
    </lineage>
</organism>
<feature type="non-terminal residue" evidence="2">
    <location>
        <position position="136"/>
    </location>
</feature>
<dbReference type="AlphaFoldDB" id="A0A8S1IK50"/>
<dbReference type="EMBL" id="CAJHUC010000282">
    <property type="protein sequence ID" value="CAD7694920.1"/>
    <property type="molecule type" value="Genomic_DNA"/>
</dbReference>
<gene>
    <name evidence="2" type="ORF">OSTQU699_LOCUS279</name>
</gene>
<feature type="compositionally biased region" description="Basic residues" evidence="1">
    <location>
        <begin position="122"/>
        <end position="136"/>
    </location>
</feature>
<evidence type="ECO:0000256" key="1">
    <source>
        <dbReference type="SAM" id="MobiDB-lite"/>
    </source>
</evidence>
<accession>A0A8S1IK50</accession>
<protein>
    <submittedName>
        <fullName evidence="2">Uncharacterized protein</fullName>
    </submittedName>
</protein>
<keyword evidence="3" id="KW-1185">Reference proteome</keyword>
<dbReference type="Proteomes" id="UP000708148">
    <property type="component" value="Unassembled WGS sequence"/>
</dbReference>
<comment type="caution">
    <text evidence="2">The sequence shown here is derived from an EMBL/GenBank/DDBJ whole genome shotgun (WGS) entry which is preliminary data.</text>
</comment>
<evidence type="ECO:0000313" key="2">
    <source>
        <dbReference type="EMBL" id="CAD7694920.1"/>
    </source>
</evidence>
<sequence>MRSGWGFQRKHMRTSRQTLQHKETCVPRTRPTNNQLLFKAYLRWRNFPKTVRDSKAHLPSETDACPSVTAAFLQVLAGLQDAETVRSGHTRNIFKVRPRRWKAPIFRHCHKRSLMRPQQKAHPSHKARRRWHVTTT</sequence>
<feature type="region of interest" description="Disordered" evidence="1">
    <location>
        <begin position="112"/>
        <end position="136"/>
    </location>
</feature>
<dbReference type="OrthoDB" id="547452at2759"/>
<proteinExistence type="predicted"/>
<name>A0A8S1IK50_9CHLO</name>
<reference evidence="2" key="1">
    <citation type="submission" date="2020-12" db="EMBL/GenBank/DDBJ databases">
        <authorList>
            <person name="Iha C."/>
        </authorList>
    </citation>
    <scope>NUCLEOTIDE SEQUENCE</scope>
</reference>
<evidence type="ECO:0000313" key="3">
    <source>
        <dbReference type="Proteomes" id="UP000708148"/>
    </source>
</evidence>